<keyword evidence="4" id="KW-1185">Reference proteome</keyword>
<accession>A0A819S2J0</accession>
<dbReference type="EMBL" id="CAJOBF010002683">
    <property type="protein sequence ID" value="CAF4050145.1"/>
    <property type="molecule type" value="Genomic_DNA"/>
</dbReference>
<evidence type="ECO:0000313" key="2">
    <source>
        <dbReference type="EMBL" id="CAF4152915.1"/>
    </source>
</evidence>
<reference evidence="1" key="1">
    <citation type="submission" date="2021-02" db="EMBL/GenBank/DDBJ databases">
        <authorList>
            <person name="Nowell W R."/>
        </authorList>
    </citation>
    <scope>NUCLEOTIDE SEQUENCE</scope>
</reference>
<dbReference type="AlphaFoldDB" id="A0A819S2J0"/>
<evidence type="ECO:0000313" key="3">
    <source>
        <dbReference type="Proteomes" id="UP000663842"/>
    </source>
</evidence>
<dbReference type="EMBL" id="CAJOBG010005436">
    <property type="protein sequence ID" value="CAF4152915.1"/>
    <property type="molecule type" value="Genomic_DNA"/>
</dbReference>
<evidence type="ECO:0000313" key="4">
    <source>
        <dbReference type="Proteomes" id="UP000663866"/>
    </source>
</evidence>
<comment type="caution">
    <text evidence="1">The sequence shown here is derived from an EMBL/GenBank/DDBJ whole genome shotgun (WGS) entry which is preliminary data.</text>
</comment>
<gene>
    <name evidence="2" type="ORF">OVN521_LOCUS23698</name>
    <name evidence="1" type="ORF">UXM345_LOCUS19169</name>
</gene>
<protein>
    <submittedName>
        <fullName evidence="1">Uncharacterized protein</fullName>
    </submittedName>
</protein>
<proteinExistence type="predicted"/>
<dbReference type="Proteomes" id="UP000663842">
    <property type="component" value="Unassembled WGS sequence"/>
</dbReference>
<dbReference type="Proteomes" id="UP000663866">
    <property type="component" value="Unassembled WGS sequence"/>
</dbReference>
<organism evidence="1 3">
    <name type="scientific">Rotaria magnacalcarata</name>
    <dbReference type="NCBI Taxonomy" id="392030"/>
    <lineage>
        <taxon>Eukaryota</taxon>
        <taxon>Metazoa</taxon>
        <taxon>Spiralia</taxon>
        <taxon>Gnathifera</taxon>
        <taxon>Rotifera</taxon>
        <taxon>Eurotatoria</taxon>
        <taxon>Bdelloidea</taxon>
        <taxon>Philodinida</taxon>
        <taxon>Philodinidae</taxon>
        <taxon>Rotaria</taxon>
    </lineage>
</organism>
<sequence length="338" mass="38221">MLAITSRAVRSEKDPLVLPTQKEGFTASLKENNLKGDEVARVGGAAEETNIVLIYDALKKGFAFIYNPIDISVAAGVYPPFKLPSTPYPMISQYGDIVSNSVVAILKHDPRRAIFITEKLVGQQLKIREFAAAVTRGKNELKLADASITPVTHFIENAVIENFVTEIVSLESKQSGIDTQHARELIATRYLYDQFFTINWNTQYIEHVAKAIPYLICNRHMRKIFLEELCPLHTADAEAAFVHLALKNEDSKYIPAMRERFDQAKPVSIEQNNNIQMPNKQKTNKIRPGSSVSLLVFDPKIEQHSSRFDEILNPCETHLYKKNRTIWKLASRALGRIL</sequence>
<name>A0A819S2J0_9BILA</name>
<evidence type="ECO:0000313" key="1">
    <source>
        <dbReference type="EMBL" id="CAF4050145.1"/>
    </source>
</evidence>